<accession>A0A5C3QJY3</accession>
<proteinExistence type="predicted"/>
<evidence type="ECO:0000313" key="2">
    <source>
        <dbReference type="Proteomes" id="UP000305067"/>
    </source>
</evidence>
<dbReference type="Proteomes" id="UP000305067">
    <property type="component" value="Unassembled WGS sequence"/>
</dbReference>
<sequence length="76" mass="8864">MEFSVKVDQETFYWKVKAAEMSRLQIKFFWVHFASIPDESPTEDEVSMMLAEDSAGGQIRVNEADFVRLLLRSDIF</sequence>
<reference evidence="1 2" key="1">
    <citation type="journal article" date="2019" name="Nat. Ecol. Evol.">
        <title>Megaphylogeny resolves global patterns of mushroom evolution.</title>
        <authorList>
            <person name="Varga T."/>
            <person name="Krizsan K."/>
            <person name="Foldi C."/>
            <person name="Dima B."/>
            <person name="Sanchez-Garcia M."/>
            <person name="Sanchez-Ramirez S."/>
            <person name="Szollosi G.J."/>
            <person name="Szarkandi J.G."/>
            <person name="Papp V."/>
            <person name="Albert L."/>
            <person name="Andreopoulos W."/>
            <person name="Angelini C."/>
            <person name="Antonin V."/>
            <person name="Barry K.W."/>
            <person name="Bougher N.L."/>
            <person name="Buchanan P."/>
            <person name="Buyck B."/>
            <person name="Bense V."/>
            <person name="Catcheside P."/>
            <person name="Chovatia M."/>
            <person name="Cooper J."/>
            <person name="Damon W."/>
            <person name="Desjardin D."/>
            <person name="Finy P."/>
            <person name="Geml J."/>
            <person name="Haridas S."/>
            <person name="Hughes K."/>
            <person name="Justo A."/>
            <person name="Karasinski D."/>
            <person name="Kautmanova I."/>
            <person name="Kiss B."/>
            <person name="Kocsube S."/>
            <person name="Kotiranta H."/>
            <person name="LaButti K.M."/>
            <person name="Lechner B.E."/>
            <person name="Liimatainen K."/>
            <person name="Lipzen A."/>
            <person name="Lukacs Z."/>
            <person name="Mihaltcheva S."/>
            <person name="Morgado L.N."/>
            <person name="Niskanen T."/>
            <person name="Noordeloos M.E."/>
            <person name="Ohm R.A."/>
            <person name="Ortiz-Santana B."/>
            <person name="Ovrebo C."/>
            <person name="Racz N."/>
            <person name="Riley R."/>
            <person name="Savchenko A."/>
            <person name="Shiryaev A."/>
            <person name="Soop K."/>
            <person name="Spirin V."/>
            <person name="Szebenyi C."/>
            <person name="Tomsovsky M."/>
            <person name="Tulloss R.E."/>
            <person name="Uehling J."/>
            <person name="Grigoriev I.V."/>
            <person name="Vagvolgyi C."/>
            <person name="Papp T."/>
            <person name="Martin F.M."/>
            <person name="Miettinen O."/>
            <person name="Hibbett D.S."/>
            <person name="Nagy L.G."/>
        </authorList>
    </citation>
    <scope>NUCLEOTIDE SEQUENCE [LARGE SCALE GENOMIC DNA]</scope>
    <source>
        <strain evidence="1 2">CBS 309.79</strain>
    </source>
</reference>
<dbReference type="EMBL" id="ML178827">
    <property type="protein sequence ID" value="TFL00781.1"/>
    <property type="molecule type" value="Genomic_DNA"/>
</dbReference>
<evidence type="ECO:0000313" key="1">
    <source>
        <dbReference type="EMBL" id="TFL00781.1"/>
    </source>
</evidence>
<name>A0A5C3QJY3_9AGAR</name>
<gene>
    <name evidence="1" type="ORF">BDV98DRAFT_95233</name>
</gene>
<organism evidence="1 2">
    <name type="scientific">Pterulicium gracile</name>
    <dbReference type="NCBI Taxonomy" id="1884261"/>
    <lineage>
        <taxon>Eukaryota</taxon>
        <taxon>Fungi</taxon>
        <taxon>Dikarya</taxon>
        <taxon>Basidiomycota</taxon>
        <taxon>Agaricomycotina</taxon>
        <taxon>Agaricomycetes</taxon>
        <taxon>Agaricomycetidae</taxon>
        <taxon>Agaricales</taxon>
        <taxon>Pleurotineae</taxon>
        <taxon>Pterulaceae</taxon>
        <taxon>Pterulicium</taxon>
    </lineage>
</organism>
<keyword evidence="2" id="KW-1185">Reference proteome</keyword>
<dbReference type="AlphaFoldDB" id="A0A5C3QJY3"/>
<protein>
    <submittedName>
        <fullName evidence="1">Uncharacterized protein</fullName>
    </submittedName>
</protein>